<protein>
    <submittedName>
        <fullName evidence="6">Mechanosensitive ion channel</fullName>
    </submittedName>
</protein>
<dbReference type="Pfam" id="PF00924">
    <property type="entry name" value="MS_channel_2nd"/>
    <property type="match status" value="1"/>
</dbReference>
<dbReference type="STRING" id="1086013.SAMN05421774_107205"/>
<sequence length="75" mass="8448">MQEIGWRTTRLVTRDSTYVIVPNSQISRQRITNFSAPRPEYRDHVELTLPVTLSVAEARGLIGAALEGAETIRTH</sequence>
<dbReference type="InterPro" id="IPR006685">
    <property type="entry name" value="MscS_channel_2nd"/>
</dbReference>
<dbReference type="RefSeq" id="WP_229740540.1">
    <property type="nucleotide sequence ID" value="NZ_BMEH01000007.1"/>
</dbReference>
<feature type="domain" description="Mechanosensitive ion channel MscS" evidence="5">
    <location>
        <begin position="2"/>
        <end position="35"/>
    </location>
</feature>
<dbReference type="InterPro" id="IPR023408">
    <property type="entry name" value="MscS_beta-dom_sf"/>
</dbReference>
<comment type="subcellular location">
    <subcellularLocation>
        <location evidence="1">Membrane</location>
    </subcellularLocation>
</comment>
<keyword evidence="3" id="KW-1133">Transmembrane helix</keyword>
<evidence type="ECO:0000259" key="5">
    <source>
        <dbReference type="Pfam" id="PF00924"/>
    </source>
</evidence>
<keyword evidence="2" id="KW-0812">Transmembrane</keyword>
<dbReference type="EMBL" id="FTOT01000007">
    <property type="protein sequence ID" value="SIT18993.1"/>
    <property type="molecule type" value="Genomic_DNA"/>
</dbReference>
<dbReference type="GO" id="GO:0016020">
    <property type="term" value="C:membrane"/>
    <property type="evidence" value="ECO:0007669"/>
    <property type="project" value="UniProtKB-SubCell"/>
</dbReference>
<dbReference type="Proteomes" id="UP000186141">
    <property type="component" value="Unassembled WGS sequence"/>
</dbReference>
<organism evidence="6 7">
    <name type="scientific">Gemmobacter megaterium</name>
    <dbReference type="NCBI Taxonomy" id="1086013"/>
    <lineage>
        <taxon>Bacteria</taxon>
        <taxon>Pseudomonadati</taxon>
        <taxon>Pseudomonadota</taxon>
        <taxon>Alphaproteobacteria</taxon>
        <taxon>Rhodobacterales</taxon>
        <taxon>Paracoccaceae</taxon>
        <taxon>Gemmobacter</taxon>
    </lineage>
</organism>
<evidence type="ECO:0000313" key="7">
    <source>
        <dbReference type="Proteomes" id="UP000186141"/>
    </source>
</evidence>
<evidence type="ECO:0000313" key="6">
    <source>
        <dbReference type="EMBL" id="SIT18993.1"/>
    </source>
</evidence>
<dbReference type="AlphaFoldDB" id="A0A1N7Q817"/>
<evidence type="ECO:0000256" key="1">
    <source>
        <dbReference type="ARBA" id="ARBA00004370"/>
    </source>
</evidence>
<reference evidence="6 7" key="1">
    <citation type="submission" date="2017-01" db="EMBL/GenBank/DDBJ databases">
        <authorList>
            <person name="Mah S.A."/>
            <person name="Swanson W.J."/>
            <person name="Moy G.W."/>
            <person name="Vacquier V.D."/>
        </authorList>
    </citation>
    <scope>NUCLEOTIDE SEQUENCE [LARGE SCALE GENOMIC DNA]</scope>
    <source>
        <strain evidence="6 7">DSM 26375</strain>
    </source>
</reference>
<proteinExistence type="predicted"/>
<keyword evidence="7" id="KW-1185">Reference proteome</keyword>
<gene>
    <name evidence="6" type="ORF">SAMN05421774_107205</name>
</gene>
<evidence type="ECO:0000256" key="3">
    <source>
        <dbReference type="ARBA" id="ARBA00022989"/>
    </source>
</evidence>
<dbReference type="SUPFAM" id="SSF50182">
    <property type="entry name" value="Sm-like ribonucleoproteins"/>
    <property type="match status" value="1"/>
</dbReference>
<evidence type="ECO:0000256" key="2">
    <source>
        <dbReference type="ARBA" id="ARBA00022692"/>
    </source>
</evidence>
<name>A0A1N7Q817_9RHOB</name>
<dbReference type="InterPro" id="IPR010920">
    <property type="entry name" value="LSM_dom_sf"/>
</dbReference>
<accession>A0A1N7Q817</accession>
<evidence type="ECO:0000256" key="4">
    <source>
        <dbReference type="ARBA" id="ARBA00023136"/>
    </source>
</evidence>
<dbReference type="Gene3D" id="2.30.30.60">
    <property type="match status" value="1"/>
</dbReference>
<dbReference type="GO" id="GO:0008381">
    <property type="term" value="F:mechanosensitive monoatomic ion channel activity"/>
    <property type="evidence" value="ECO:0007669"/>
    <property type="project" value="UniProtKB-ARBA"/>
</dbReference>
<keyword evidence="4" id="KW-0472">Membrane</keyword>